<organism evidence="2 3">
    <name type="scientific">Azohydromonas lata</name>
    <dbReference type="NCBI Taxonomy" id="45677"/>
    <lineage>
        <taxon>Bacteria</taxon>
        <taxon>Pseudomonadati</taxon>
        <taxon>Pseudomonadota</taxon>
        <taxon>Betaproteobacteria</taxon>
        <taxon>Burkholderiales</taxon>
        <taxon>Sphaerotilaceae</taxon>
        <taxon>Azohydromonas</taxon>
    </lineage>
</organism>
<feature type="region of interest" description="Disordered" evidence="1">
    <location>
        <begin position="56"/>
        <end position="75"/>
    </location>
</feature>
<evidence type="ECO:0000313" key="3">
    <source>
        <dbReference type="Proteomes" id="UP001293718"/>
    </source>
</evidence>
<keyword evidence="3" id="KW-1185">Reference proteome</keyword>
<sequence>MAITTGPVLRCVGTGDRVSTDALSDRSVAAIVKDYAARGLRHTDLQQPLAARWVPHQRGGGRRWRAQAHGGVASP</sequence>
<reference evidence="2 3" key="1">
    <citation type="submission" date="2023-11" db="EMBL/GenBank/DDBJ databases">
        <title>Draft genome of Azohydromonas lata strain H1 (DSM1123), a polyhydroxyalkanoate producer.</title>
        <authorList>
            <person name="Traversa D."/>
            <person name="D'Addabbo P."/>
            <person name="Pazzani C."/>
            <person name="Manzari C."/>
            <person name="Chiara M."/>
            <person name="Scrascia M."/>
        </authorList>
    </citation>
    <scope>NUCLEOTIDE SEQUENCE [LARGE SCALE GENOMIC DNA]</scope>
    <source>
        <strain evidence="2 3">H1</strain>
    </source>
</reference>
<proteinExistence type="predicted"/>
<evidence type="ECO:0000313" key="2">
    <source>
        <dbReference type="EMBL" id="MDZ5455834.1"/>
    </source>
</evidence>
<protein>
    <submittedName>
        <fullName evidence="2">Uncharacterized protein</fullName>
    </submittedName>
</protein>
<gene>
    <name evidence="2" type="ORF">SM757_04550</name>
</gene>
<accession>A0ABU5I9Q6</accession>
<dbReference type="RefSeq" id="WP_322464523.1">
    <property type="nucleotide sequence ID" value="NZ_JAXOJX010000004.1"/>
</dbReference>
<dbReference type="Proteomes" id="UP001293718">
    <property type="component" value="Unassembled WGS sequence"/>
</dbReference>
<comment type="caution">
    <text evidence="2">The sequence shown here is derived from an EMBL/GenBank/DDBJ whole genome shotgun (WGS) entry which is preliminary data.</text>
</comment>
<name>A0ABU5I9Q6_9BURK</name>
<evidence type="ECO:0000256" key="1">
    <source>
        <dbReference type="SAM" id="MobiDB-lite"/>
    </source>
</evidence>
<dbReference type="EMBL" id="JAXOJX010000004">
    <property type="protein sequence ID" value="MDZ5455834.1"/>
    <property type="molecule type" value="Genomic_DNA"/>
</dbReference>